<dbReference type="OrthoDB" id="5423111at2759"/>
<keyword evidence="3 5" id="KW-1133">Transmembrane helix</keyword>
<dbReference type="InterPro" id="IPR008253">
    <property type="entry name" value="Marvel"/>
</dbReference>
<dbReference type="GO" id="GO:0072659">
    <property type="term" value="P:protein localization to plasma membrane"/>
    <property type="evidence" value="ECO:0007669"/>
    <property type="project" value="TreeGrafter"/>
</dbReference>
<dbReference type="Pfam" id="PF01284">
    <property type="entry name" value="MARVEL"/>
    <property type="match status" value="1"/>
</dbReference>
<feature type="domain" description="MARVEL" evidence="6">
    <location>
        <begin position="7"/>
        <end position="142"/>
    </location>
</feature>
<evidence type="ECO:0000256" key="1">
    <source>
        <dbReference type="ARBA" id="ARBA00004141"/>
    </source>
</evidence>
<keyword evidence="2 5" id="KW-0812">Transmembrane</keyword>
<dbReference type="GO" id="GO:0070941">
    <property type="term" value="P:eisosome assembly"/>
    <property type="evidence" value="ECO:0007669"/>
    <property type="project" value="TreeGrafter"/>
</dbReference>
<accession>A0A381LGT9</accession>
<feature type="transmembrane region" description="Helical" evidence="5">
    <location>
        <begin position="70"/>
        <end position="90"/>
    </location>
</feature>
<sequence length="169" mass="18434">MANKVKISLRSIQILCNFLCTALISDVISDAFAGNPSSVNYAIFVCVIVWIVCLYGMAGTLKESILLPKAILILDSLATIFVFIVGVVLASKLRVHSCRNEAYLLSNRLVNGSHNPSKRCRELQAATAFFWFLFVSLVGSLIIDVVAGGDIVSLRPGRIRRSVLSMSQV</sequence>
<dbReference type="InterPro" id="IPR052649">
    <property type="entry name" value="NCE102-like"/>
</dbReference>
<dbReference type="AlphaFoldDB" id="A0A381LGT9"/>
<feature type="transmembrane region" description="Helical" evidence="5">
    <location>
        <begin position="39"/>
        <end position="58"/>
    </location>
</feature>
<reference evidence="7" key="1">
    <citation type="submission" date="2018-07" db="EMBL/GenBank/DDBJ databases">
        <authorList>
            <person name="Quirk P.G."/>
            <person name="Krulwich T.A."/>
        </authorList>
    </citation>
    <scope>NUCLEOTIDE SEQUENCE</scope>
    <source>
        <strain evidence="7">96224</strain>
    </source>
</reference>
<evidence type="ECO:0000256" key="4">
    <source>
        <dbReference type="ARBA" id="ARBA00023136"/>
    </source>
</evidence>
<dbReference type="PANTHER" id="PTHR28165:SF1">
    <property type="entry name" value="NON-CLASSICAL EXPORT PROTEIN 2-RELATED"/>
    <property type="match status" value="1"/>
</dbReference>
<dbReference type="PANTHER" id="PTHR28165">
    <property type="entry name" value="NON-CLASSICAL EXPORT PROTEIN 2-RELATED"/>
    <property type="match status" value="1"/>
</dbReference>
<dbReference type="GO" id="GO:0032126">
    <property type="term" value="C:eisosome"/>
    <property type="evidence" value="ECO:0007669"/>
    <property type="project" value="TreeGrafter"/>
</dbReference>
<name>A0A381LGT9_BLUGR</name>
<dbReference type="GO" id="GO:0005886">
    <property type="term" value="C:plasma membrane"/>
    <property type="evidence" value="ECO:0007669"/>
    <property type="project" value="TreeGrafter"/>
</dbReference>
<feature type="transmembrane region" description="Helical" evidence="5">
    <location>
        <begin position="128"/>
        <end position="152"/>
    </location>
</feature>
<evidence type="ECO:0000256" key="2">
    <source>
        <dbReference type="ARBA" id="ARBA00022692"/>
    </source>
</evidence>
<dbReference type="EMBL" id="UIGY01000202">
    <property type="protein sequence ID" value="SUZ12712.1"/>
    <property type="molecule type" value="Genomic_DNA"/>
</dbReference>
<gene>
    <name evidence="7" type="ORF">BGT96224V2_LOCUS5856</name>
</gene>
<evidence type="ECO:0000313" key="7">
    <source>
        <dbReference type="EMBL" id="SUZ12712.1"/>
    </source>
</evidence>
<proteinExistence type="predicted"/>
<evidence type="ECO:0000259" key="6">
    <source>
        <dbReference type="Pfam" id="PF01284"/>
    </source>
</evidence>
<organism evidence="7">
    <name type="scientific">Blumeria graminis f. sp. tritici 96224</name>
    <dbReference type="NCBI Taxonomy" id="1268274"/>
    <lineage>
        <taxon>Eukaryota</taxon>
        <taxon>Fungi</taxon>
        <taxon>Dikarya</taxon>
        <taxon>Ascomycota</taxon>
        <taxon>Pezizomycotina</taxon>
        <taxon>Leotiomycetes</taxon>
        <taxon>Erysiphales</taxon>
        <taxon>Erysiphaceae</taxon>
        <taxon>Blumeria</taxon>
    </lineage>
</organism>
<comment type="subcellular location">
    <subcellularLocation>
        <location evidence="1">Membrane</location>
        <topology evidence="1">Multi-pass membrane protein</topology>
    </subcellularLocation>
</comment>
<evidence type="ECO:0000256" key="5">
    <source>
        <dbReference type="SAM" id="Phobius"/>
    </source>
</evidence>
<evidence type="ECO:0000256" key="3">
    <source>
        <dbReference type="ARBA" id="ARBA00022989"/>
    </source>
</evidence>
<keyword evidence="4 5" id="KW-0472">Membrane</keyword>
<protein>
    <submittedName>
        <fullName evidence="7">Bgt-2701</fullName>
    </submittedName>
</protein>